<dbReference type="Gene3D" id="2.40.50.100">
    <property type="match status" value="1"/>
</dbReference>
<dbReference type="Gene3D" id="1.10.287.470">
    <property type="entry name" value="Helix hairpin bin"/>
    <property type="match status" value="1"/>
</dbReference>
<evidence type="ECO:0000256" key="1">
    <source>
        <dbReference type="SAM" id="Phobius"/>
    </source>
</evidence>
<reference evidence="3" key="1">
    <citation type="journal article" date="2019" name="Int. J. Syst. Evol. Microbiol.">
        <title>The Global Catalogue of Microorganisms (GCM) 10K type strain sequencing project: providing services to taxonomists for standard genome sequencing and annotation.</title>
        <authorList>
            <consortium name="The Broad Institute Genomics Platform"/>
            <consortium name="The Broad Institute Genome Sequencing Center for Infectious Disease"/>
            <person name="Wu L."/>
            <person name="Ma J."/>
        </authorList>
    </citation>
    <scope>NUCLEOTIDE SEQUENCE [LARGE SCALE GENOMIC DNA]</scope>
    <source>
        <strain evidence="3">CECT 8288</strain>
    </source>
</reference>
<dbReference type="RefSeq" id="WP_290281039.1">
    <property type="nucleotide sequence ID" value="NZ_JAUFQI010000001.1"/>
</dbReference>
<dbReference type="Proteomes" id="UP001595710">
    <property type="component" value="Unassembled WGS sequence"/>
</dbReference>
<dbReference type="PANTHER" id="PTHR30469">
    <property type="entry name" value="MULTIDRUG RESISTANCE PROTEIN MDTA"/>
    <property type="match status" value="1"/>
</dbReference>
<dbReference type="Gene3D" id="2.40.30.170">
    <property type="match status" value="1"/>
</dbReference>
<accession>A0ABV7WN79</accession>
<dbReference type="SUPFAM" id="SSF111369">
    <property type="entry name" value="HlyD-like secretion proteins"/>
    <property type="match status" value="1"/>
</dbReference>
<name>A0ABV7WN79_9GAMM</name>
<comment type="caution">
    <text evidence="2">The sequence shown here is derived from an EMBL/GenBank/DDBJ whole genome shotgun (WGS) entry which is preliminary data.</text>
</comment>
<keyword evidence="1" id="KW-1133">Transmembrane helix</keyword>
<evidence type="ECO:0000313" key="2">
    <source>
        <dbReference type="EMBL" id="MFC3700770.1"/>
    </source>
</evidence>
<keyword evidence="1" id="KW-0472">Membrane</keyword>
<proteinExistence type="predicted"/>
<protein>
    <submittedName>
        <fullName evidence="2">Efflux RND transporter periplasmic adaptor subunit</fullName>
    </submittedName>
</protein>
<keyword evidence="3" id="KW-1185">Reference proteome</keyword>
<keyword evidence="1" id="KW-0812">Transmembrane</keyword>
<evidence type="ECO:0000313" key="3">
    <source>
        <dbReference type="Proteomes" id="UP001595710"/>
    </source>
</evidence>
<gene>
    <name evidence="2" type="ORF">ACFOND_03880</name>
</gene>
<sequence length="412" mass="45378">MTSRKKKFFYPIVVIAVGALIISWMVTKPKSSLEAKDSQAIDPLLNAPNVETIVATPDELAPQVVLYSQFKSAQQIELKAPISTDVISVNIQEGQRVLEGDRLIVLDTAALQRQLNQLAARKQEISARLALETKNHQANITALPIEQNLVDIAQRSVDRLFGLQNNNLASNADLENAERTLANQQLAIQNRQLAISRFTAIESQYQAQLTDIDSQLTQAQRNIENASIFAPFAGVVSSLQVQPADSVISGSVLLSLANEQQKQLVAWISAETLPAADELVSFTGIVETQFGAIDVQLQSIDPVSQAGSMRLIFQLVDSSNALTLNRYYRLWLNLPKVTSIAVPQSSVYSDQYVYAVEDNSLTRHSIKVVGERMIDGRLWRLVQGNIQEKNILVTRLQDAVNGLAVKPTLNAL</sequence>
<dbReference type="EMBL" id="JBHRYN010000006">
    <property type="protein sequence ID" value="MFC3700770.1"/>
    <property type="molecule type" value="Genomic_DNA"/>
</dbReference>
<organism evidence="2 3">
    <name type="scientific">Reinekea marina</name>
    <dbReference type="NCBI Taxonomy" id="1310421"/>
    <lineage>
        <taxon>Bacteria</taxon>
        <taxon>Pseudomonadati</taxon>
        <taxon>Pseudomonadota</taxon>
        <taxon>Gammaproteobacteria</taxon>
        <taxon>Oceanospirillales</taxon>
        <taxon>Saccharospirillaceae</taxon>
        <taxon>Reinekea</taxon>
    </lineage>
</organism>
<feature type="transmembrane region" description="Helical" evidence="1">
    <location>
        <begin position="7"/>
        <end position="26"/>
    </location>
</feature>